<dbReference type="SMART" id="SM00322">
    <property type="entry name" value="KH"/>
    <property type="match status" value="1"/>
</dbReference>
<dbReference type="SUPFAM" id="SSF54814">
    <property type="entry name" value="Prokaryotic type KH domain (KH-domain type II)"/>
    <property type="match status" value="1"/>
</dbReference>
<dbReference type="Pfam" id="PF26594">
    <property type="entry name" value="KH_NusA_2nd"/>
    <property type="match status" value="1"/>
</dbReference>
<feature type="compositionally biased region" description="Low complexity" evidence="6">
    <location>
        <begin position="94"/>
        <end position="103"/>
    </location>
</feature>
<evidence type="ECO:0000259" key="7">
    <source>
        <dbReference type="SMART" id="SM00322"/>
    </source>
</evidence>
<feature type="compositionally biased region" description="Basic and acidic residues" evidence="6">
    <location>
        <begin position="147"/>
        <end position="156"/>
    </location>
</feature>
<gene>
    <name evidence="8" type="ORF">S06H3_17210</name>
</gene>
<evidence type="ECO:0000256" key="6">
    <source>
        <dbReference type="SAM" id="MobiDB-lite"/>
    </source>
</evidence>
<evidence type="ECO:0000256" key="1">
    <source>
        <dbReference type="ARBA" id="ARBA00022472"/>
    </source>
</evidence>
<name>X1MGK0_9ZZZZ</name>
<evidence type="ECO:0000256" key="4">
    <source>
        <dbReference type="ARBA" id="ARBA00023015"/>
    </source>
</evidence>
<feature type="region of interest" description="Disordered" evidence="6">
    <location>
        <begin position="81"/>
        <end position="174"/>
    </location>
</feature>
<dbReference type="EMBL" id="BARV01008585">
    <property type="protein sequence ID" value="GAI05464.1"/>
    <property type="molecule type" value="Genomic_DNA"/>
</dbReference>
<dbReference type="InterPro" id="IPR030842">
    <property type="entry name" value="TF_NusA_bacterial"/>
</dbReference>
<evidence type="ECO:0000256" key="3">
    <source>
        <dbReference type="ARBA" id="ARBA00022884"/>
    </source>
</evidence>
<feature type="compositionally biased region" description="Basic residues" evidence="6">
    <location>
        <begin position="136"/>
        <end position="146"/>
    </location>
</feature>
<organism evidence="8">
    <name type="scientific">marine sediment metagenome</name>
    <dbReference type="NCBI Taxonomy" id="412755"/>
    <lineage>
        <taxon>unclassified sequences</taxon>
        <taxon>metagenomes</taxon>
        <taxon>ecological metagenomes</taxon>
    </lineage>
</organism>
<dbReference type="InterPro" id="IPR058582">
    <property type="entry name" value="KH_NusA_2nd"/>
</dbReference>
<dbReference type="GO" id="GO:0005829">
    <property type="term" value="C:cytosol"/>
    <property type="evidence" value="ECO:0007669"/>
    <property type="project" value="TreeGrafter"/>
</dbReference>
<keyword evidence="1" id="KW-0806">Transcription termination</keyword>
<dbReference type="InterPro" id="IPR015946">
    <property type="entry name" value="KH_dom-like_a/b"/>
</dbReference>
<accession>X1MGK0</accession>
<dbReference type="PANTHER" id="PTHR22648:SF0">
    <property type="entry name" value="TRANSCRIPTION TERMINATION_ANTITERMINATION PROTEIN NUSA"/>
    <property type="match status" value="1"/>
</dbReference>
<dbReference type="PROSITE" id="PS50084">
    <property type="entry name" value="KH_TYPE_1"/>
    <property type="match status" value="1"/>
</dbReference>
<feature type="domain" description="K Homology" evidence="7">
    <location>
        <begin position="6"/>
        <end position="74"/>
    </location>
</feature>
<dbReference type="AlphaFoldDB" id="X1MGK0"/>
<keyword evidence="2" id="KW-0963">Cytoplasm</keyword>
<protein>
    <recommendedName>
        <fullName evidence="7">K Homology domain-containing protein</fullName>
    </recommendedName>
</protein>
<proteinExistence type="predicted"/>
<dbReference type="Gene3D" id="3.30.300.20">
    <property type="match status" value="1"/>
</dbReference>
<keyword evidence="4" id="KW-0805">Transcription regulation</keyword>
<dbReference type="GO" id="GO:0003723">
    <property type="term" value="F:RNA binding"/>
    <property type="evidence" value="ECO:0007669"/>
    <property type="project" value="UniProtKB-KW"/>
</dbReference>
<keyword evidence="3" id="KW-0694">RNA-binding</keyword>
<sequence>MELDEGDGIATVVVPDKQLSLAIGKEGQNARLAAKLTGWRIDIKSASTAEEERLAKAEPSPGVEEEAVVGEELPAELPAIQEPALAPAGAEAQPLPTLDTTLIPPKPFLEPQATLEKPQLRFAEDVLVSGPTKPVPKSKRKKKKGTRDRSADDGIRLRKQRREPEILDEQGEEY</sequence>
<dbReference type="GO" id="GO:0006353">
    <property type="term" value="P:DNA-templated transcription termination"/>
    <property type="evidence" value="ECO:0007669"/>
    <property type="project" value="UniProtKB-KW"/>
</dbReference>
<comment type="caution">
    <text evidence="8">The sequence shown here is derived from an EMBL/GenBank/DDBJ whole genome shotgun (WGS) entry which is preliminary data.</text>
</comment>
<evidence type="ECO:0000256" key="5">
    <source>
        <dbReference type="ARBA" id="ARBA00023163"/>
    </source>
</evidence>
<evidence type="ECO:0000313" key="8">
    <source>
        <dbReference type="EMBL" id="GAI05464.1"/>
    </source>
</evidence>
<keyword evidence="5" id="KW-0804">Transcription</keyword>
<reference evidence="8" key="1">
    <citation type="journal article" date="2014" name="Front. Microbiol.">
        <title>High frequency of phylogenetically diverse reductive dehalogenase-homologous genes in deep subseafloor sedimentary metagenomes.</title>
        <authorList>
            <person name="Kawai M."/>
            <person name="Futagami T."/>
            <person name="Toyoda A."/>
            <person name="Takaki Y."/>
            <person name="Nishi S."/>
            <person name="Hori S."/>
            <person name="Arai W."/>
            <person name="Tsubouchi T."/>
            <person name="Morono Y."/>
            <person name="Uchiyama I."/>
            <person name="Ito T."/>
            <person name="Fujiyama A."/>
            <person name="Inagaki F."/>
            <person name="Takami H."/>
        </authorList>
    </citation>
    <scope>NUCLEOTIDE SEQUENCE</scope>
    <source>
        <strain evidence="8">Expedition CK06-06</strain>
    </source>
</reference>
<dbReference type="CDD" id="cd22529">
    <property type="entry name" value="KH-II_NusA_rpt2"/>
    <property type="match status" value="1"/>
</dbReference>
<dbReference type="InterPro" id="IPR004087">
    <property type="entry name" value="KH_dom"/>
</dbReference>
<dbReference type="InterPro" id="IPR009019">
    <property type="entry name" value="KH_sf_prok-type"/>
</dbReference>
<evidence type="ECO:0000256" key="2">
    <source>
        <dbReference type="ARBA" id="ARBA00022490"/>
    </source>
</evidence>
<dbReference type="PANTHER" id="PTHR22648">
    <property type="entry name" value="TRANSCRIPTION TERMINATION FACTOR NUSA"/>
    <property type="match status" value="1"/>
</dbReference>
<dbReference type="GO" id="GO:0031564">
    <property type="term" value="P:transcription antitermination"/>
    <property type="evidence" value="ECO:0007669"/>
    <property type="project" value="InterPro"/>
</dbReference>